<keyword evidence="1" id="KW-1133">Transmembrane helix</keyword>
<protein>
    <submittedName>
        <fullName evidence="2">Uncharacterized protein</fullName>
    </submittedName>
</protein>
<dbReference type="AlphaFoldDB" id="A0A5B0N273"/>
<evidence type="ECO:0000313" key="3">
    <source>
        <dbReference type="Proteomes" id="UP000325313"/>
    </source>
</evidence>
<feature type="transmembrane region" description="Helical" evidence="1">
    <location>
        <begin position="68"/>
        <end position="89"/>
    </location>
</feature>
<evidence type="ECO:0000256" key="1">
    <source>
        <dbReference type="SAM" id="Phobius"/>
    </source>
</evidence>
<name>A0A5B0N273_PUCGR</name>
<organism evidence="2 3">
    <name type="scientific">Puccinia graminis f. sp. tritici</name>
    <dbReference type="NCBI Taxonomy" id="56615"/>
    <lineage>
        <taxon>Eukaryota</taxon>
        <taxon>Fungi</taxon>
        <taxon>Dikarya</taxon>
        <taxon>Basidiomycota</taxon>
        <taxon>Pucciniomycotina</taxon>
        <taxon>Pucciniomycetes</taxon>
        <taxon>Pucciniales</taxon>
        <taxon>Pucciniaceae</taxon>
        <taxon>Puccinia</taxon>
    </lineage>
</organism>
<keyword evidence="1" id="KW-0812">Transmembrane</keyword>
<gene>
    <name evidence="2" type="ORF">PGTUg99_050290</name>
</gene>
<keyword evidence="1" id="KW-0472">Membrane</keyword>
<reference evidence="2 3" key="1">
    <citation type="submission" date="2019-05" db="EMBL/GenBank/DDBJ databases">
        <title>Emergence of the Ug99 lineage of the wheat stem rust pathogen through somatic hybridization.</title>
        <authorList>
            <person name="Li F."/>
            <person name="Upadhyaya N.M."/>
            <person name="Sperschneider J."/>
            <person name="Matny O."/>
            <person name="Nguyen-Phuc H."/>
            <person name="Mago R."/>
            <person name="Raley C."/>
            <person name="Miller M.E."/>
            <person name="Silverstein K.A.T."/>
            <person name="Henningsen E."/>
            <person name="Hirsch C.D."/>
            <person name="Visser B."/>
            <person name="Pretorius Z.A."/>
            <person name="Steffenson B.J."/>
            <person name="Schwessinger B."/>
            <person name="Dodds P.N."/>
            <person name="Figueroa M."/>
        </authorList>
    </citation>
    <scope>NUCLEOTIDE SEQUENCE [LARGE SCALE GENOMIC DNA]</scope>
    <source>
        <strain evidence="2 3">Ug99</strain>
    </source>
</reference>
<comment type="caution">
    <text evidence="2">The sequence shown here is derived from an EMBL/GenBank/DDBJ whole genome shotgun (WGS) entry which is preliminary data.</text>
</comment>
<accession>A0A5B0N273</accession>
<proteinExistence type="predicted"/>
<dbReference type="EMBL" id="VDEP01000438">
    <property type="protein sequence ID" value="KAA1083295.1"/>
    <property type="molecule type" value="Genomic_DNA"/>
</dbReference>
<dbReference type="Proteomes" id="UP000325313">
    <property type="component" value="Unassembled WGS sequence"/>
</dbReference>
<evidence type="ECO:0000313" key="2">
    <source>
        <dbReference type="EMBL" id="KAA1083295.1"/>
    </source>
</evidence>
<sequence>MRARLPHRLSQEKNLSTPEHGVFCCVRQKMPIVNRTEGDPTLAGFGNLLPAHRYFPILSSFFPHLKSCIVLLLVINSFGALFLSLPLTLSSVPRKIPHDLRKRLSD</sequence>